<evidence type="ECO:0000256" key="8">
    <source>
        <dbReference type="ARBA" id="ARBA00023002"/>
    </source>
</evidence>
<dbReference type="SUPFAM" id="SSF53223">
    <property type="entry name" value="Aminoacid dehydrogenase-like, N-terminal domain"/>
    <property type="match status" value="1"/>
</dbReference>
<dbReference type="InterPro" id="IPR000672">
    <property type="entry name" value="THF_DH/CycHdrlase"/>
</dbReference>
<dbReference type="NCBIfam" id="NF010783">
    <property type="entry name" value="PRK14186.1"/>
    <property type="match status" value="1"/>
</dbReference>
<dbReference type="InterPro" id="IPR020631">
    <property type="entry name" value="THF_DH/CycHdrlase_NAD-bd_dom"/>
</dbReference>
<dbReference type="GO" id="GO:0006164">
    <property type="term" value="P:purine nucleotide biosynthetic process"/>
    <property type="evidence" value="ECO:0007669"/>
    <property type="project" value="UniProtKB-KW"/>
</dbReference>
<dbReference type="EC" id="1.5.1.5" evidence="13"/>
<dbReference type="GO" id="GO:0005829">
    <property type="term" value="C:cytosol"/>
    <property type="evidence" value="ECO:0007669"/>
    <property type="project" value="TreeGrafter"/>
</dbReference>
<dbReference type="STRING" id="1245526.SAMN05216580_2939"/>
<dbReference type="NCBIfam" id="NF008058">
    <property type="entry name" value="PRK10792.1"/>
    <property type="match status" value="1"/>
</dbReference>
<reference evidence="17" key="1">
    <citation type="submission" date="2016-10" db="EMBL/GenBank/DDBJ databases">
        <authorList>
            <person name="Varghese N."/>
            <person name="Submissions S."/>
        </authorList>
    </citation>
    <scope>NUCLEOTIDE SEQUENCE [LARGE SCALE GENOMIC DNA]</scope>
    <source>
        <strain evidence="17">CCTCC 2012022</strain>
    </source>
</reference>
<dbReference type="Gene3D" id="3.40.50.720">
    <property type="entry name" value="NAD(P)-binding Rossmann-like Domain"/>
    <property type="match status" value="1"/>
</dbReference>
<dbReference type="CDD" id="cd01080">
    <property type="entry name" value="NAD_bind_m-THF_DH_Cyclohyd"/>
    <property type="match status" value="1"/>
</dbReference>
<comment type="pathway">
    <text evidence="1 13">One-carbon metabolism; tetrahydrofolate interconversion.</text>
</comment>
<feature type="domain" description="Tetrahydrofolate dehydrogenase/cyclohydrolase NAD(P)-binding" evidence="15">
    <location>
        <begin position="140"/>
        <end position="281"/>
    </location>
</feature>
<evidence type="ECO:0000313" key="17">
    <source>
        <dbReference type="Proteomes" id="UP000243063"/>
    </source>
</evidence>
<name>A0A1H2IEA2_9GAMM</name>
<dbReference type="EMBL" id="LT629780">
    <property type="protein sequence ID" value="SDU42413.1"/>
    <property type="molecule type" value="Genomic_DNA"/>
</dbReference>
<dbReference type="GO" id="GO:0000105">
    <property type="term" value="P:L-histidine biosynthetic process"/>
    <property type="evidence" value="ECO:0007669"/>
    <property type="project" value="UniProtKB-KW"/>
</dbReference>
<dbReference type="PANTHER" id="PTHR48099">
    <property type="entry name" value="C-1-TETRAHYDROFOLATE SYNTHASE, CYTOPLASMIC-RELATED"/>
    <property type="match status" value="1"/>
</dbReference>
<comment type="caution">
    <text evidence="13">Lacks conserved residue(s) required for the propagation of feature annotation.</text>
</comment>
<evidence type="ECO:0000256" key="1">
    <source>
        <dbReference type="ARBA" id="ARBA00004777"/>
    </source>
</evidence>
<evidence type="ECO:0000256" key="4">
    <source>
        <dbReference type="ARBA" id="ARBA00022605"/>
    </source>
</evidence>
<keyword evidence="11 13" id="KW-0511">Multifunctional enzyme</keyword>
<keyword evidence="5 13" id="KW-0658">Purine biosynthesis</keyword>
<dbReference type="HAMAP" id="MF_01576">
    <property type="entry name" value="THF_DHG_CYH"/>
    <property type="match status" value="1"/>
</dbReference>
<evidence type="ECO:0000256" key="9">
    <source>
        <dbReference type="ARBA" id="ARBA00023102"/>
    </source>
</evidence>
<evidence type="ECO:0000259" key="14">
    <source>
        <dbReference type="Pfam" id="PF00763"/>
    </source>
</evidence>
<dbReference type="InterPro" id="IPR036291">
    <property type="entry name" value="NAD(P)-bd_dom_sf"/>
</dbReference>
<evidence type="ECO:0000256" key="6">
    <source>
        <dbReference type="ARBA" id="ARBA00022801"/>
    </source>
</evidence>
<dbReference type="InterPro" id="IPR020867">
    <property type="entry name" value="THF_DH/CycHdrlase_CS"/>
</dbReference>
<protein>
    <recommendedName>
        <fullName evidence="13">Bifunctional protein FolD</fullName>
    </recommendedName>
    <domain>
        <recommendedName>
            <fullName evidence="13">Methylenetetrahydrofolate dehydrogenase</fullName>
            <ecNumber evidence="13">1.5.1.5</ecNumber>
        </recommendedName>
    </domain>
    <domain>
        <recommendedName>
            <fullName evidence="13">Methenyltetrahydrofolate cyclohydrolase</fullName>
            <ecNumber evidence="13">3.5.4.9</ecNumber>
        </recommendedName>
    </domain>
</protein>
<sequence length="284" mass="30563">MTAQLIDGKAIASSLRQQIAQRVTERRQHNLRIPGLAVILVGNDPASQVYVAHKRKDCEEVGFISRAYDLEADTTQEQLLELIDSLNQDPAIDGILVQLPLPAHLDASQLLERIAPDKDVDGFHPFNIGRLAQRMPVLQPCTPKGIMTLLKSTGVDLHGLHAVVVGASNIVGRPMALELLLAGCTTTVTHRFTKDLASHVRQADIVVVAVGKPGLVKGEWIKEGAIVIDVGINRQADGKLVGDVDFDTAAARAGWITPVPGGVGPMTRACLLENTLYAAEQLHD</sequence>
<gene>
    <name evidence="13" type="primary">folD</name>
    <name evidence="16" type="ORF">SAMN05216580_2939</name>
</gene>
<evidence type="ECO:0000313" key="16">
    <source>
        <dbReference type="EMBL" id="SDU42413.1"/>
    </source>
</evidence>
<dbReference type="FunFam" id="3.40.50.10860:FF:000001">
    <property type="entry name" value="Bifunctional protein FolD"/>
    <property type="match status" value="1"/>
</dbReference>
<dbReference type="InterPro" id="IPR020630">
    <property type="entry name" value="THF_DH/CycHdrlase_cat_dom"/>
</dbReference>
<evidence type="ECO:0000256" key="7">
    <source>
        <dbReference type="ARBA" id="ARBA00022857"/>
    </source>
</evidence>
<evidence type="ECO:0000256" key="2">
    <source>
        <dbReference type="ARBA" id="ARBA00011738"/>
    </source>
</evidence>
<keyword evidence="6 13" id="KW-0378">Hydrolase</keyword>
<dbReference type="Pfam" id="PF00763">
    <property type="entry name" value="THF_DHG_CYH"/>
    <property type="match status" value="1"/>
</dbReference>
<dbReference type="PANTHER" id="PTHR48099:SF5">
    <property type="entry name" value="C-1-TETRAHYDROFOLATE SYNTHASE, CYTOPLASMIC"/>
    <property type="match status" value="1"/>
</dbReference>
<proteinExistence type="inferred from homology"/>
<dbReference type="Pfam" id="PF02882">
    <property type="entry name" value="THF_DHG_CYH_C"/>
    <property type="match status" value="1"/>
</dbReference>
<evidence type="ECO:0000256" key="5">
    <source>
        <dbReference type="ARBA" id="ARBA00022755"/>
    </source>
</evidence>
<dbReference type="PRINTS" id="PR00085">
    <property type="entry name" value="THFDHDRGNASE"/>
</dbReference>
<dbReference type="Proteomes" id="UP000243063">
    <property type="component" value="Chromosome I"/>
</dbReference>
<dbReference type="SUPFAM" id="SSF51735">
    <property type="entry name" value="NAD(P)-binding Rossmann-fold domains"/>
    <property type="match status" value="1"/>
</dbReference>
<dbReference type="RefSeq" id="WP_090215952.1">
    <property type="nucleotide sequence ID" value="NZ_LT629780.1"/>
</dbReference>
<dbReference type="AlphaFoldDB" id="A0A1H2IEA2"/>
<keyword evidence="9 13" id="KW-0368">Histidine biosynthesis</keyword>
<feature type="binding site" evidence="13">
    <location>
        <begin position="166"/>
        <end position="168"/>
    </location>
    <ligand>
        <name>NADP(+)</name>
        <dbReference type="ChEBI" id="CHEBI:58349"/>
    </ligand>
</feature>
<comment type="catalytic activity">
    <reaction evidence="13">
        <text>(6R)-5,10-methylene-5,6,7,8-tetrahydrofolate + NADP(+) = (6R)-5,10-methenyltetrahydrofolate + NADPH</text>
        <dbReference type="Rhea" id="RHEA:22812"/>
        <dbReference type="ChEBI" id="CHEBI:15636"/>
        <dbReference type="ChEBI" id="CHEBI:57455"/>
        <dbReference type="ChEBI" id="CHEBI:57783"/>
        <dbReference type="ChEBI" id="CHEBI:58349"/>
        <dbReference type="EC" id="1.5.1.5"/>
    </reaction>
</comment>
<evidence type="ECO:0000256" key="11">
    <source>
        <dbReference type="ARBA" id="ARBA00023268"/>
    </source>
</evidence>
<comment type="similarity">
    <text evidence="13">Belongs to the tetrahydrofolate dehydrogenase/cyclohydrolase family.</text>
</comment>
<dbReference type="FunFam" id="3.40.50.720:FF:000006">
    <property type="entry name" value="Bifunctional protein FolD"/>
    <property type="match status" value="1"/>
</dbReference>
<feature type="binding site" evidence="13">
    <location>
        <position position="232"/>
    </location>
    <ligand>
        <name>NADP(+)</name>
        <dbReference type="ChEBI" id="CHEBI:58349"/>
    </ligand>
</feature>
<dbReference type="GO" id="GO:0004488">
    <property type="term" value="F:methylenetetrahydrofolate dehydrogenase (NADP+) activity"/>
    <property type="evidence" value="ECO:0007669"/>
    <property type="project" value="UniProtKB-UniRule"/>
</dbReference>
<comment type="catalytic activity">
    <reaction evidence="12 13">
        <text>(6R)-5,10-methenyltetrahydrofolate + H2O = (6R)-10-formyltetrahydrofolate + H(+)</text>
        <dbReference type="Rhea" id="RHEA:23700"/>
        <dbReference type="ChEBI" id="CHEBI:15377"/>
        <dbReference type="ChEBI" id="CHEBI:15378"/>
        <dbReference type="ChEBI" id="CHEBI:57455"/>
        <dbReference type="ChEBI" id="CHEBI:195366"/>
        <dbReference type="EC" id="3.5.4.9"/>
    </reaction>
</comment>
<organism evidence="16 17">
    <name type="scientific">Geopseudomonas guangdongensis</name>
    <dbReference type="NCBI Taxonomy" id="1245526"/>
    <lineage>
        <taxon>Bacteria</taxon>
        <taxon>Pseudomonadati</taxon>
        <taxon>Pseudomonadota</taxon>
        <taxon>Gammaproteobacteria</taxon>
        <taxon>Pseudomonadales</taxon>
        <taxon>Pseudomonadaceae</taxon>
        <taxon>Geopseudomonas</taxon>
    </lineage>
</organism>
<evidence type="ECO:0000256" key="10">
    <source>
        <dbReference type="ARBA" id="ARBA00023167"/>
    </source>
</evidence>
<keyword evidence="4 13" id="KW-0028">Amino-acid biosynthesis</keyword>
<comment type="function">
    <text evidence="13">Catalyzes the oxidation of 5,10-methylenetetrahydrofolate to 5,10-methenyltetrahydrofolate and then the hydrolysis of 5,10-methenyltetrahydrofolate to 10-formyltetrahydrofolate.</text>
</comment>
<evidence type="ECO:0000259" key="15">
    <source>
        <dbReference type="Pfam" id="PF02882"/>
    </source>
</evidence>
<dbReference type="GO" id="GO:0004477">
    <property type="term" value="F:methenyltetrahydrofolate cyclohydrolase activity"/>
    <property type="evidence" value="ECO:0007669"/>
    <property type="project" value="UniProtKB-UniRule"/>
</dbReference>
<dbReference type="UniPathway" id="UPA00193"/>
<comment type="subunit">
    <text evidence="2 13">Homodimer.</text>
</comment>
<keyword evidence="3 13" id="KW-0554">One-carbon metabolism</keyword>
<evidence type="ECO:0000256" key="3">
    <source>
        <dbReference type="ARBA" id="ARBA00022563"/>
    </source>
</evidence>
<dbReference type="Gene3D" id="3.40.50.10860">
    <property type="entry name" value="Leucine Dehydrogenase, chain A, domain 1"/>
    <property type="match status" value="1"/>
</dbReference>
<evidence type="ECO:0000256" key="13">
    <source>
        <dbReference type="HAMAP-Rule" id="MF_01576"/>
    </source>
</evidence>
<dbReference type="OrthoDB" id="9803580at2"/>
<accession>A0A1H2IEA2</accession>
<dbReference type="EC" id="3.5.4.9" evidence="13"/>
<evidence type="ECO:0000256" key="12">
    <source>
        <dbReference type="ARBA" id="ARBA00036357"/>
    </source>
</evidence>
<keyword evidence="17" id="KW-1185">Reference proteome</keyword>
<feature type="domain" description="Tetrahydrofolate dehydrogenase/cyclohydrolase catalytic" evidence="14">
    <location>
        <begin position="6"/>
        <end position="121"/>
    </location>
</feature>
<dbReference type="GO" id="GO:0035999">
    <property type="term" value="P:tetrahydrofolate interconversion"/>
    <property type="evidence" value="ECO:0007669"/>
    <property type="project" value="UniProtKB-UniRule"/>
</dbReference>
<dbReference type="InterPro" id="IPR046346">
    <property type="entry name" value="Aminoacid_DH-like_N_sf"/>
</dbReference>
<keyword evidence="10 13" id="KW-0486">Methionine biosynthesis</keyword>
<keyword evidence="8 13" id="KW-0560">Oxidoreductase</keyword>
<keyword evidence="7 13" id="KW-0521">NADP</keyword>
<dbReference type="PROSITE" id="PS00766">
    <property type="entry name" value="THF_DHG_CYH_1"/>
    <property type="match status" value="1"/>
</dbReference>
<dbReference type="GO" id="GO:0009086">
    <property type="term" value="P:methionine biosynthetic process"/>
    <property type="evidence" value="ECO:0007669"/>
    <property type="project" value="UniProtKB-KW"/>
</dbReference>